<evidence type="ECO:0000313" key="4">
    <source>
        <dbReference type="Proteomes" id="UP001302222"/>
    </source>
</evidence>
<keyword evidence="3" id="KW-0456">Lyase</keyword>
<dbReference type="SUPFAM" id="SSF55073">
    <property type="entry name" value="Nucleotide cyclase"/>
    <property type="match status" value="1"/>
</dbReference>
<organism evidence="3 4">
    <name type="scientific">Arcicella lustrica</name>
    <dbReference type="NCBI Taxonomy" id="2984196"/>
    <lineage>
        <taxon>Bacteria</taxon>
        <taxon>Pseudomonadati</taxon>
        <taxon>Bacteroidota</taxon>
        <taxon>Cytophagia</taxon>
        <taxon>Cytophagales</taxon>
        <taxon>Flectobacillaceae</taxon>
        <taxon>Arcicella</taxon>
    </lineage>
</organism>
<dbReference type="InterPro" id="IPR029787">
    <property type="entry name" value="Nucleotide_cyclase"/>
</dbReference>
<reference evidence="3 4" key="1">
    <citation type="submission" date="2023-12" db="EMBL/GenBank/DDBJ databases">
        <title>Novel species of the genus Arcicella isolated from rivers.</title>
        <authorList>
            <person name="Lu H."/>
        </authorList>
    </citation>
    <scope>NUCLEOTIDE SEQUENCE [LARGE SCALE GENOMIC DNA]</scope>
    <source>
        <strain evidence="3 4">DC25W</strain>
    </source>
</reference>
<sequence>MIYNNFTDRIKSTLSKNREEQFQPFSKANFTGLSHDLKKDLIKEQINFSKQTKLHLEPINDILNAENPALQIAKLGIHPDFAHLKNSDDTEKHYIVSVFIDIKGSTNLFKEYDHEIIYVITNTIQTAAIQTCIALGGHVQRLQGDGVFAYFGGKDITTEKAVHSALTACSMFSYFVKNDLKNIFEEDGIEDIKTRIGIDFGYDKDVLWANFGILGVSELTTLSLHTSLASKMQSYAKSNGIVIGENVKDIAKLNERLFDYVRNGKGEVEKRYIFENSKKNFYYAQFEFDWSQYLLSLPNIEIDKNGNLSILPRNMKPTSLIDDLRTKATLVNTGNAFLGKSGDISSNPSGVPHQKHSFHYE</sequence>
<dbReference type="Gene3D" id="3.30.70.1230">
    <property type="entry name" value="Nucleotide cyclase"/>
    <property type="match status" value="1"/>
</dbReference>
<keyword evidence="4" id="KW-1185">Reference proteome</keyword>
<dbReference type="CDD" id="cd07302">
    <property type="entry name" value="CHD"/>
    <property type="match status" value="1"/>
</dbReference>
<dbReference type="GO" id="GO:0016829">
    <property type="term" value="F:lyase activity"/>
    <property type="evidence" value="ECO:0007669"/>
    <property type="project" value="UniProtKB-KW"/>
</dbReference>
<dbReference type="EMBL" id="JAYGIM010000019">
    <property type="protein sequence ID" value="MEA5429224.1"/>
    <property type="molecule type" value="Genomic_DNA"/>
</dbReference>
<dbReference type="Proteomes" id="UP001302222">
    <property type="component" value="Unassembled WGS sequence"/>
</dbReference>
<evidence type="ECO:0000256" key="1">
    <source>
        <dbReference type="SAM" id="MobiDB-lite"/>
    </source>
</evidence>
<proteinExistence type="predicted"/>
<gene>
    <name evidence="3" type="ORF">VB798_21715</name>
</gene>
<name>A0ABU5SPR2_9BACT</name>
<dbReference type="EC" id="4.6.1.-" evidence="3"/>
<feature type="domain" description="Guanylate cyclase" evidence="2">
    <location>
        <begin position="96"/>
        <end position="270"/>
    </location>
</feature>
<feature type="region of interest" description="Disordered" evidence="1">
    <location>
        <begin position="342"/>
        <end position="361"/>
    </location>
</feature>
<evidence type="ECO:0000259" key="2">
    <source>
        <dbReference type="Pfam" id="PF00211"/>
    </source>
</evidence>
<protein>
    <submittedName>
        <fullName evidence="3">Adenylate/guanylate cyclase domain-containing protein</fullName>
        <ecNumber evidence="3">4.6.1.-</ecNumber>
    </submittedName>
</protein>
<dbReference type="Pfam" id="PF00211">
    <property type="entry name" value="Guanylate_cyc"/>
    <property type="match status" value="1"/>
</dbReference>
<evidence type="ECO:0000313" key="3">
    <source>
        <dbReference type="EMBL" id="MEA5429224.1"/>
    </source>
</evidence>
<comment type="caution">
    <text evidence="3">The sequence shown here is derived from an EMBL/GenBank/DDBJ whole genome shotgun (WGS) entry which is preliminary data.</text>
</comment>
<dbReference type="InterPro" id="IPR001054">
    <property type="entry name" value="A/G_cyclase"/>
</dbReference>
<accession>A0ABU5SPR2</accession>
<dbReference type="RefSeq" id="WP_323689348.1">
    <property type="nucleotide sequence ID" value="NZ_JAYGIM010000019.1"/>
</dbReference>